<dbReference type="Gene3D" id="2.40.128.130">
    <property type="entry name" value="Autotransporter beta-domain"/>
    <property type="match status" value="1"/>
</dbReference>
<dbReference type="NCBIfam" id="TIGR01414">
    <property type="entry name" value="autotrans_barl"/>
    <property type="match status" value="1"/>
</dbReference>
<dbReference type="InterPro" id="IPR036709">
    <property type="entry name" value="Autotransporte_beta_dom_sf"/>
</dbReference>
<organism evidence="3 4">
    <name type="scientific">Sphingomonas suaedae</name>
    <dbReference type="NCBI Taxonomy" id="2599297"/>
    <lineage>
        <taxon>Bacteria</taxon>
        <taxon>Pseudomonadati</taxon>
        <taxon>Pseudomonadota</taxon>
        <taxon>Alphaproteobacteria</taxon>
        <taxon>Sphingomonadales</taxon>
        <taxon>Sphingomonadaceae</taxon>
        <taxon>Sphingomonas</taxon>
    </lineage>
</organism>
<dbReference type="Proteomes" id="UP000318055">
    <property type="component" value="Chromosome"/>
</dbReference>
<dbReference type="KEGG" id="ssua:FPZ54_03770"/>
<dbReference type="EMBL" id="CP042239">
    <property type="protein sequence ID" value="QDX25230.1"/>
    <property type="molecule type" value="Genomic_DNA"/>
</dbReference>
<feature type="domain" description="Autotransporter" evidence="2">
    <location>
        <begin position="758"/>
        <end position="1043"/>
    </location>
</feature>
<evidence type="ECO:0000256" key="1">
    <source>
        <dbReference type="SAM" id="SignalP"/>
    </source>
</evidence>
<dbReference type="PROSITE" id="PS51208">
    <property type="entry name" value="AUTOTRANSPORTER"/>
    <property type="match status" value="1"/>
</dbReference>
<proteinExistence type="predicted"/>
<feature type="chain" id="PRO_5021972877" evidence="1">
    <location>
        <begin position="39"/>
        <end position="1043"/>
    </location>
</feature>
<evidence type="ECO:0000259" key="2">
    <source>
        <dbReference type="PROSITE" id="PS51208"/>
    </source>
</evidence>
<accession>A0A518RCR4</accession>
<evidence type="ECO:0000313" key="3">
    <source>
        <dbReference type="EMBL" id="QDX25230.1"/>
    </source>
</evidence>
<dbReference type="InterPro" id="IPR005546">
    <property type="entry name" value="Autotransporte_beta"/>
</dbReference>
<protein>
    <submittedName>
        <fullName evidence="3">Autotransporter outer membrane beta-barrel domain-containing protein</fullName>
    </submittedName>
</protein>
<dbReference type="SUPFAM" id="SSF51126">
    <property type="entry name" value="Pectin lyase-like"/>
    <property type="match status" value="1"/>
</dbReference>
<dbReference type="InterPro" id="IPR006315">
    <property type="entry name" value="OM_autotransptr_brl_dom"/>
</dbReference>
<dbReference type="InterPro" id="IPR012332">
    <property type="entry name" value="Autotransporter_pectin_lyase_C"/>
</dbReference>
<feature type="signal peptide" evidence="1">
    <location>
        <begin position="1"/>
        <end position="38"/>
    </location>
</feature>
<keyword evidence="1" id="KW-0732">Signal</keyword>
<dbReference type="SUPFAM" id="SSF103515">
    <property type="entry name" value="Autotransporter"/>
    <property type="match status" value="1"/>
</dbReference>
<dbReference type="SMART" id="SM00869">
    <property type="entry name" value="Autotransporter"/>
    <property type="match status" value="1"/>
</dbReference>
<dbReference type="AlphaFoldDB" id="A0A518RCR4"/>
<reference evidence="3 4" key="1">
    <citation type="submission" date="2019-07" db="EMBL/GenBank/DDBJ databases">
        <title>Sphingomonas alkalisoli sp. nov., isolated from rhizosphere soil of Suaedae salsa.</title>
        <authorList>
            <person name="Zhang H."/>
            <person name="Xu L."/>
            <person name="Zhang J.-X."/>
            <person name="Sun J.-Q."/>
        </authorList>
    </citation>
    <scope>NUCLEOTIDE SEQUENCE [LARGE SCALE GENOMIC DNA]</scope>
    <source>
        <strain evidence="3 4">XS-10</strain>
    </source>
</reference>
<gene>
    <name evidence="3" type="ORF">FPZ54_03770</name>
</gene>
<dbReference type="InterPro" id="IPR006311">
    <property type="entry name" value="TAT_signal"/>
</dbReference>
<dbReference type="RefSeq" id="WP_145845120.1">
    <property type="nucleotide sequence ID" value="NZ_CP042239.1"/>
</dbReference>
<name>A0A518RCR4_9SPHN</name>
<keyword evidence="4" id="KW-1185">Reference proteome</keyword>
<sequence length="1043" mass="103150">MLTTPIQSRRTRARFTLASALAGTASALLLALPSAALAQEECGAAPATPGTVTCTPAGNPYPNGVTYIAPPADLTIVLEDGVRIDTTGGFNLGLLAVGDNAFTIDGGTNTLITSDSFGVLVSNNTDPISVTLDRIVTNGTNNFGLIVSSSEGAITTSTNAITTSGADADGISASTDTGAITIRSGSVTTSGENATGIDANSDAGNLNITSGTIRTSGVGGGGFSGGAVGILAQTGGTGTVTVNSTTIDTAGTDAFGIRAVSNTGAVSVTSGTIGTTGLNADGITVTTAGTATINGGAITTTGANADGIVASGVTGANINFTSISTTGANANGVLVPAGVQFFGPRATATTTVNGGSVSTVGATSDGVRAIAGTDTATVNVTGDITTQGANSRGIFATGPMGVAVTNGGTISTAGVTSNGVDASSTTGPVNVTVNNVTTTGNGSRAVVVNATTGNATATVNGAVRTTGTTADALTVTSGGNSVVNVGANGSFATTQGNSIVLNSLGSSTLNNAGTIANNANGFALVAIGGPITINNSGNLSSDIVLTAGADRINNSGTFTVGPNPDFGAGSDSFVNSGLILVGSGAAATVAPTFTGLETMTNSGTIDLRNGRAGDTLTLPGTYAGANGTLGLDVAFGAAPVADQLVIGGVASGATTIQLNQLAGAQPTLNSGIVLVRAATGSDANAFDLAGGSLTSGFVRLEVVFDPATGTYALTGAPSDSAFRTLNFNEGVRSLWLKSADTVSGQLRARRDALWTQGGGDVAGRTWLQMHGSVETRGGSRNFNSFGQSRLTNTGYEQDYFGGQIGFDISGGAGERGGFAFGVTGGYINSSMSFAGSSDRLSFDVINGGVYGSFTSGNVFINAIGKYDYFWAKTNMPGAGFQDDTNGGVYGARAEAGIRFGSDSFFVEPAASISYVKNDFDDLSLNGTTISFDDDDGLRGRAGGRIGGAFGIGGGAEAAVYVGGNYVHEFKGRDRVTFTSGGTSLDFTNNRIRDYGEATLGVTIAQSQGISGFIEGNYIRSFTDSNGTGSIDGAGGRAGIRLQF</sequence>
<dbReference type="Pfam" id="PF03797">
    <property type="entry name" value="Autotransporter"/>
    <property type="match status" value="1"/>
</dbReference>
<dbReference type="OrthoDB" id="7622012at2"/>
<dbReference type="Gene3D" id="2.160.20.20">
    <property type="match status" value="1"/>
</dbReference>
<evidence type="ECO:0000313" key="4">
    <source>
        <dbReference type="Proteomes" id="UP000318055"/>
    </source>
</evidence>
<dbReference type="InterPro" id="IPR011050">
    <property type="entry name" value="Pectin_lyase_fold/virulence"/>
</dbReference>
<dbReference type="PROSITE" id="PS51318">
    <property type="entry name" value="TAT"/>
    <property type="match status" value="1"/>
</dbReference>
<dbReference type="GO" id="GO:0019867">
    <property type="term" value="C:outer membrane"/>
    <property type="evidence" value="ECO:0007669"/>
    <property type="project" value="InterPro"/>
</dbReference>